<dbReference type="InterPro" id="IPR013216">
    <property type="entry name" value="Methyltransf_11"/>
</dbReference>
<comment type="similarity">
    <text evidence="1">Belongs to the methyltransferase superfamily.</text>
</comment>
<name>A0A177IEP5_9CORY</name>
<keyword evidence="3 6" id="KW-0808">Transferase</keyword>
<evidence type="ECO:0000256" key="2">
    <source>
        <dbReference type="ARBA" id="ARBA00022603"/>
    </source>
</evidence>
<keyword evidence="2 6" id="KW-0489">Methyltransferase</keyword>
<dbReference type="PANTHER" id="PTHR44942:SF4">
    <property type="entry name" value="METHYLTRANSFERASE TYPE 11 DOMAIN-CONTAINING PROTEIN"/>
    <property type="match status" value="1"/>
</dbReference>
<dbReference type="GO" id="GO:0032259">
    <property type="term" value="P:methylation"/>
    <property type="evidence" value="ECO:0007669"/>
    <property type="project" value="UniProtKB-KW"/>
</dbReference>
<dbReference type="RefSeq" id="WP_066839902.1">
    <property type="nucleotide sequence ID" value="NZ_LSTQ01000022.1"/>
</dbReference>
<dbReference type="PANTHER" id="PTHR44942">
    <property type="entry name" value="METHYLTRANSF_11 DOMAIN-CONTAINING PROTEIN"/>
    <property type="match status" value="1"/>
</dbReference>
<dbReference type="STRING" id="1705.CA21670_05560"/>
<dbReference type="SUPFAM" id="SSF53335">
    <property type="entry name" value="S-adenosyl-L-methionine-dependent methyltransferases"/>
    <property type="match status" value="1"/>
</dbReference>
<accession>A0A177IEP5</accession>
<dbReference type="InterPro" id="IPR029063">
    <property type="entry name" value="SAM-dependent_MTases_sf"/>
</dbReference>
<reference evidence="7" key="1">
    <citation type="submission" date="2016-02" db="EMBL/GenBank/DDBJ databases">
        <authorList>
            <person name="Kaur G."/>
            <person name="Nair G.R."/>
            <person name="Mayilraj S."/>
        </authorList>
    </citation>
    <scope>NUCLEOTIDE SEQUENCE [LARGE SCALE GENOMIC DNA]</scope>
    <source>
        <strain evidence="7">GA-15</strain>
    </source>
</reference>
<evidence type="ECO:0000256" key="4">
    <source>
        <dbReference type="SAM" id="MobiDB-lite"/>
    </source>
</evidence>
<dbReference type="CDD" id="cd02440">
    <property type="entry name" value="AdoMet_MTases"/>
    <property type="match status" value="1"/>
</dbReference>
<feature type="domain" description="Methyltransferase type 11" evidence="5">
    <location>
        <begin position="68"/>
        <end position="153"/>
    </location>
</feature>
<dbReference type="EMBL" id="LSTQ01000022">
    <property type="protein sequence ID" value="OAH27310.1"/>
    <property type="molecule type" value="Genomic_DNA"/>
</dbReference>
<organism evidence="6 7">
    <name type="scientific">Corynebacterium stationis</name>
    <dbReference type="NCBI Taxonomy" id="1705"/>
    <lineage>
        <taxon>Bacteria</taxon>
        <taxon>Bacillati</taxon>
        <taxon>Actinomycetota</taxon>
        <taxon>Actinomycetes</taxon>
        <taxon>Mycobacteriales</taxon>
        <taxon>Corynebacteriaceae</taxon>
        <taxon>Corynebacterium</taxon>
    </lineage>
</organism>
<dbReference type="AlphaFoldDB" id="A0A177IEP5"/>
<evidence type="ECO:0000313" key="7">
    <source>
        <dbReference type="Proteomes" id="UP000076947"/>
    </source>
</evidence>
<sequence>MTHQPLQPSPEHYPSYRPPSRKQNPRFATAQHKETLAKAFHAGADLYDEIRPEYPSFIGKLASGKRALDIGAGTGKLTLSLPHDLVFACDPSPDMVRVLQSHGISCWRGTAEDLAVASGSIDAVFCAQAWHWVDAQATCLELDRVLTPGGKAVLVWNTIDVHADPWVLRLTRIMHSGDVQRPDFKPEVHQPLVISEEHHDFWQQTLKAEQLHTLMHSRSYWLRANEKTRQRMTANLNWYLYEHMGFQPGTEVKIPYRTDAFVLSRYAG</sequence>
<protein>
    <submittedName>
        <fullName evidence="6">SAM-dependent methyltransferase</fullName>
    </submittedName>
</protein>
<keyword evidence="7" id="KW-1185">Reference proteome</keyword>
<feature type="region of interest" description="Disordered" evidence="4">
    <location>
        <begin position="1"/>
        <end position="25"/>
    </location>
</feature>
<dbReference type="GO" id="GO:0008757">
    <property type="term" value="F:S-adenosylmethionine-dependent methyltransferase activity"/>
    <property type="evidence" value="ECO:0007669"/>
    <property type="project" value="InterPro"/>
</dbReference>
<dbReference type="InterPro" id="IPR051052">
    <property type="entry name" value="Diverse_substrate_MTase"/>
</dbReference>
<dbReference type="Proteomes" id="UP000076947">
    <property type="component" value="Unassembled WGS sequence"/>
</dbReference>
<dbReference type="Gene3D" id="3.40.50.150">
    <property type="entry name" value="Vaccinia Virus protein VP39"/>
    <property type="match status" value="1"/>
</dbReference>
<evidence type="ECO:0000259" key="5">
    <source>
        <dbReference type="Pfam" id="PF08241"/>
    </source>
</evidence>
<evidence type="ECO:0000313" key="6">
    <source>
        <dbReference type="EMBL" id="OAH27310.1"/>
    </source>
</evidence>
<dbReference type="Pfam" id="PF08241">
    <property type="entry name" value="Methyltransf_11"/>
    <property type="match status" value="1"/>
</dbReference>
<dbReference type="OrthoDB" id="9797252at2"/>
<gene>
    <name evidence="6" type="ORF">AYJ05_05495</name>
</gene>
<evidence type="ECO:0000256" key="1">
    <source>
        <dbReference type="ARBA" id="ARBA00008361"/>
    </source>
</evidence>
<evidence type="ECO:0000256" key="3">
    <source>
        <dbReference type="ARBA" id="ARBA00022679"/>
    </source>
</evidence>
<comment type="caution">
    <text evidence="6">The sequence shown here is derived from an EMBL/GenBank/DDBJ whole genome shotgun (WGS) entry which is preliminary data.</text>
</comment>
<proteinExistence type="inferred from homology"/>